<accession>A0A174CJR5</accession>
<dbReference type="SUPFAM" id="SSF88659">
    <property type="entry name" value="Sigma3 and sigma4 domains of RNA polymerase sigma factors"/>
    <property type="match status" value="1"/>
</dbReference>
<evidence type="ECO:0000313" key="1">
    <source>
        <dbReference type="EMBL" id="CUO13197.1"/>
    </source>
</evidence>
<evidence type="ECO:0000313" key="2">
    <source>
        <dbReference type="Proteomes" id="UP000095544"/>
    </source>
</evidence>
<organism evidence="1 2">
    <name type="scientific">Faecalicatena contorta</name>
    <dbReference type="NCBI Taxonomy" id="39482"/>
    <lineage>
        <taxon>Bacteria</taxon>
        <taxon>Bacillati</taxon>
        <taxon>Bacillota</taxon>
        <taxon>Clostridia</taxon>
        <taxon>Lachnospirales</taxon>
        <taxon>Lachnospiraceae</taxon>
        <taxon>Faecalicatena</taxon>
    </lineage>
</organism>
<protein>
    <submittedName>
        <fullName evidence="1">Uncharacterized protein</fullName>
    </submittedName>
</protein>
<proteinExistence type="predicted"/>
<dbReference type="OrthoDB" id="3242975at2"/>
<reference evidence="1 2" key="1">
    <citation type="submission" date="2015-09" db="EMBL/GenBank/DDBJ databases">
        <authorList>
            <consortium name="Pathogen Informatics"/>
        </authorList>
    </citation>
    <scope>NUCLEOTIDE SEQUENCE [LARGE SCALE GENOMIC DNA]</scope>
    <source>
        <strain evidence="1 2">2789STDY5834876</strain>
    </source>
</reference>
<dbReference type="EMBL" id="CYZU01000009">
    <property type="protein sequence ID" value="CUO13197.1"/>
    <property type="molecule type" value="Genomic_DNA"/>
</dbReference>
<dbReference type="RefSeq" id="WP_055152174.1">
    <property type="nucleotide sequence ID" value="NZ_CYZU01000009.1"/>
</dbReference>
<gene>
    <name evidence="1" type="ORF">ERS852491_01378</name>
</gene>
<dbReference type="Proteomes" id="UP000095544">
    <property type="component" value="Unassembled WGS sequence"/>
</dbReference>
<dbReference type="AlphaFoldDB" id="A0A174CJR5"/>
<sequence length="141" mass="16483">MTLKELFSMQADLNKLKSLSMELANLEEFNPYRNNVITDMPKGGQGKDVTAWYIEEKERLRGKIKTYEEKLRRDRAKVEAFIAAAPHPESEIIRYRVINDLSWDDIGAIVGYSRSWVSKVFYRYIKKTEKTESSLDSRARV</sequence>
<dbReference type="InterPro" id="IPR013324">
    <property type="entry name" value="RNA_pol_sigma_r3/r4-like"/>
</dbReference>
<dbReference type="Gene3D" id="1.10.10.10">
    <property type="entry name" value="Winged helix-like DNA-binding domain superfamily/Winged helix DNA-binding domain"/>
    <property type="match status" value="1"/>
</dbReference>
<dbReference type="STRING" id="39482.ERS852491_01378"/>
<dbReference type="InterPro" id="IPR036388">
    <property type="entry name" value="WH-like_DNA-bd_sf"/>
</dbReference>
<name>A0A174CJR5_9FIRM</name>